<evidence type="ECO:0000313" key="3">
    <source>
        <dbReference type="EMBL" id="SNV43264.1"/>
    </source>
</evidence>
<dbReference type="AlphaFoldDB" id="A0AAJ5BZ66"/>
<name>A0AAJ5BZ66_9SPHI</name>
<dbReference type="KEGG" id="smiz:4412673_00784"/>
<protein>
    <submittedName>
        <fullName evidence="3">Thiol:disulfide interchange protein</fullName>
    </submittedName>
</protein>
<dbReference type="InterPro" id="IPR013766">
    <property type="entry name" value="Thioredoxin_domain"/>
</dbReference>
<feature type="domain" description="Thioredoxin" evidence="2">
    <location>
        <begin position="14"/>
        <end position="157"/>
    </location>
</feature>
<feature type="chain" id="PRO_5042586136" evidence="1">
    <location>
        <begin position="21"/>
        <end position="157"/>
    </location>
</feature>
<keyword evidence="1" id="KW-0732">Signal</keyword>
<dbReference type="PROSITE" id="PS51352">
    <property type="entry name" value="THIOREDOXIN_2"/>
    <property type="match status" value="1"/>
</dbReference>
<dbReference type="Pfam" id="PF13899">
    <property type="entry name" value="Thioredoxin_7"/>
    <property type="match status" value="1"/>
</dbReference>
<dbReference type="InterPro" id="IPR036249">
    <property type="entry name" value="Thioredoxin-like_sf"/>
</dbReference>
<dbReference type="EMBL" id="LT906468">
    <property type="protein sequence ID" value="SNV43264.1"/>
    <property type="molecule type" value="Genomic_DNA"/>
</dbReference>
<sequence>MKLLQNILISILLMAGSLQAQEQNEPAINWLSFEQLSDSLETQPKPVLIFFHTDWCSYCKKMLGETFQDQKVIEKLNSEYYAVEFDAESVDTVSFDGVSYVSELNSKRTGKYHPLASILMGSKNRAVFPTTMILDTDFSVKFKKFNYLSIKQLLNIL</sequence>
<dbReference type="RefSeq" id="WP_093098606.1">
    <property type="nucleotide sequence ID" value="NZ_FNGK01000003.1"/>
</dbReference>
<dbReference type="Proteomes" id="UP000215355">
    <property type="component" value="Chromosome 1"/>
</dbReference>
<dbReference type="Gene3D" id="3.40.30.10">
    <property type="entry name" value="Glutaredoxin"/>
    <property type="match status" value="1"/>
</dbReference>
<reference evidence="3 4" key="1">
    <citation type="submission" date="2017-06" db="EMBL/GenBank/DDBJ databases">
        <authorList>
            <consortium name="Pathogen Informatics"/>
        </authorList>
    </citation>
    <scope>NUCLEOTIDE SEQUENCE [LARGE SCALE GENOMIC DNA]</scope>
    <source>
        <strain evidence="3 4">NCTC12149</strain>
    </source>
</reference>
<accession>A0AAJ5BZ66</accession>
<organism evidence="3 4">
    <name type="scientific">Sphingobacterium mizutaii</name>
    <dbReference type="NCBI Taxonomy" id="1010"/>
    <lineage>
        <taxon>Bacteria</taxon>
        <taxon>Pseudomonadati</taxon>
        <taxon>Bacteroidota</taxon>
        <taxon>Sphingobacteriia</taxon>
        <taxon>Sphingobacteriales</taxon>
        <taxon>Sphingobacteriaceae</taxon>
        <taxon>Sphingobacterium</taxon>
    </lineage>
</organism>
<feature type="signal peptide" evidence="1">
    <location>
        <begin position="1"/>
        <end position="20"/>
    </location>
</feature>
<gene>
    <name evidence="3" type="ORF">SAMEA4412673_00784</name>
</gene>
<evidence type="ECO:0000256" key="1">
    <source>
        <dbReference type="SAM" id="SignalP"/>
    </source>
</evidence>
<proteinExistence type="predicted"/>
<evidence type="ECO:0000313" key="4">
    <source>
        <dbReference type="Proteomes" id="UP000215355"/>
    </source>
</evidence>
<dbReference type="SUPFAM" id="SSF52833">
    <property type="entry name" value="Thioredoxin-like"/>
    <property type="match status" value="1"/>
</dbReference>
<evidence type="ECO:0000259" key="2">
    <source>
        <dbReference type="PROSITE" id="PS51352"/>
    </source>
</evidence>